<name>A0A3N4M7K0_9PEZI</name>
<sequence length="415" mass="45989">MKNPFHKLRRDSPAQASKQKLLENPWGISTVYTPPGRHKVDIFFTHGLGGGSRKTWAHDPCDYSTFWPGEWLPQEEGFKDARIHTFGYNANFQTGVTEYAILDFAREFIQELWISPLNFGNVPIILVGHSMGGLVSKKMYILAVNNQKLYHRIVPAIKAMLFLAVPHNGSGHSKSLNRILRMVPTTGRQHYINDLEISSETIRTINGLFINTMGDMMVASLYEVIPMKLAPGYHRMIVDPNHAILSLETEIIRPVSANHRTICKFSSRDDPNYAIVRDVLRAMVLQVVAEEGRAKFAERSEIPPYKGNVKNTGDEESWQAGPSDPDRVTGKGKELATTSSETPQIIAGDCGDDMDSSMASARATLSASNDAKDGVPVGVPDLLLGNNVVEEVRSCKHCPHCREKAIQKIALAAQA</sequence>
<feature type="domain" description="GPI inositol-deacylase PGAP1-like alpha/beta" evidence="10">
    <location>
        <begin position="117"/>
        <end position="205"/>
    </location>
</feature>
<dbReference type="InterPro" id="IPR052374">
    <property type="entry name" value="SERAC1"/>
</dbReference>
<protein>
    <recommendedName>
        <fullName evidence="4 8">GPI inositol-deacylase</fullName>
        <ecNumber evidence="8">3.1.-.-</ecNumber>
    </recommendedName>
</protein>
<keyword evidence="8" id="KW-0813">Transport</keyword>
<evidence type="ECO:0000256" key="3">
    <source>
        <dbReference type="ARBA" id="ARBA00004370"/>
    </source>
</evidence>
<dbReference type="Gene3D" id="3.40.50.1820">
    <property type="entry name" value="alpha/beta hydrolase"/>
    <property type="match status" value="1"/>
</dbReference>
<comment type="function">
    <text evidence="1 8">Involved in inositol deacylation of GPI-anchored proteins which plays important roles in the quality control and ER-associated degradation of GPI-anchored proteins.</text>
</comment>
<dbReference type="OrthoDB" id="5086500at2759"/>
<evidence type="ECO:0000256" key="5">
    <source>
        <dbReference type="ARBA" id="ARBA00022824"/>
    </source>
</evidence>
<evidence type="ECO:0000256" key="6">
    <source>
        <dbReference type="ARBA" id="ARBA00023128"/>
    </source>
</evidence>
<feature type="compositionally biased region" description="Basic and acidic residues" evidence="9">
    <location>
        <begin position="324"/>
        <end position="334"/>
    </location>
</feature>
<evidence type="ECO:0000256" key="2">
    <source>
        <dbReference type="ARBA" id="ARBA00004173"/>
    </source>
</evidence>
<evidence type="ECO:0000313" key="11">
    <source>
        <dbReference type="EMBL" id="RPB28591.1"/>
    </source>
</evidence>
<evidence type="ECO:0000256" key="7">
    <source>
        <dbReference type="ARBA" id="ARBA00023136"/>
    </source>
</evidence>
<dbReference type="GO" id="GO:0016788">
    <property type="term" value="F:hydrolase activity, acting on ester bonds"/>
    <property type="evidence" value="ECO:0007669"/>
    <property type="project" value="InterPro"/>
</dbReference>
<evidence type="ECO:0000256" key="8">
    <source>
        <dbReference type="RuleBase" id="RU365011"/>
    </source>
</evidence>
<dbReference type="InterPro" id="IPR012908">
    <property type="entry name" value="PGAP1-ab_dom-like"/>
</dbReference>
<organism evidence="11 12">
    <name type="scientific">Terfezia boudieri ATCC MYA-4762</name>
    <dbReference type="NCBI Taxonomy" id="1051890"/>
    <lineage>
        <taxon>Eukaryota</taxon>
        <taxon>Fungi</taxon>
        <taxon>Dikarya</taxon>
        <taxon>Ascomycota</taxon>
        <taxon>Pezizomycotina</taxon>
        <taxon>Pezizomycetes</taxon>
        <taxon>Pezizales</taxon>
        <taxon>Pezizaceae</taxon>
        <taxon>Terfezia</taxon>
    </lineage>
</organism>
<dbReference type="SUPFAM" id="SSF53474">
    <property type="entry name" value="alpha/beta-Hydrolases"/>
    <property type="match status" value="1"/>
</dbReference>
<dbReference type="EMBL" id="ML121529">
    <property type="protein sequence ID" value="RPB28591.1"/>
    <property type="molecule type" value="Genomic_DNA"/>
</dbReference>
<evidence type="ECO:0000256" key="1">
    <source>
        <dbReference type="ARBA" id="ARBA00003496"/>
    </source>
</evidence>
<comment type="similarity">
    <text evidence="8">Belongs to the GPI inositol-deacylase family.</text>
</comment>
<accession>A0A3N4M7K0</accession>
<dbReference type="Pfam" id="PF07819">
    <property type="entry name" value="PGAP1"/>
    <property type="match status" value="1"/>
</dbReference>
<proteinExistence type="inferred from homology"/>
<gene>
    <name evidence="11" type="ORF">L211DRAFT_396459</name>
</gene>
<dbReference type="AlphaFoldDB" id="A0A3N4M7K0"/>
<keyword evidence="5 8" id="KW-0256">Endoplasmic reticulum</keyword>
<keyword evidence="8" id="KW-0653">Protein transport</keyword>
<dbReference type="InParanoid" id="A0A3N4M7K0"/>
<dbReference type="Proteomes" id="UP000267821">
    <property type="component" value="Unassembled WGS sequence"/>
</dbReference>
<dbReference type="GO" id="GO:0015031">
    <property type="term" value="P:protein transport"/>
    <property type="evidence" value="ECO:0007669"/>
    <property type="project" value="UniProtKB-KW"/>
</dbReference>
<keyword evidence="8" id="KW-0378">Hydrolase</keyword>
<keyword evidence="7 8" id="KW-0472">Membrane</keyword>
<reference evidence="11 12" key="1">
    <citation type="journal article" date="2018" name="Nat. Ecol. Evol.">
        <title>Pezizomycetes genomes reveal the molecular basis of ectomycorrhizal truffle lifestyle.</title>
        <authorList>
            <person name="Murat C."/>
            <person name="Payen T."/>
            <person name="Noel B."/>
            <person name="Kuo A."/>
            <person name="Morin E."/>
            <person name="Chen J."/>
            <person name="Kohler A."/>
            <person name="Krizsan K."/>
            <person name="Balestrini R."/>
            <person name="Da Silva C."/>
            <person name="Montanini B."/>
            <person name="Hainaut M."/>
            <person name="Levati E."/>
            <person name="Barry K.W."/>
            <person name="Belfiori B."/>
            <person name="Cichocki N."/>
            <person name="Clum A."/>
            <person name="Dockter R.B."/>
            <person name="Fauchery L."/>
            <person name="Guy J."/>
            <person name="Iotti M."/>
            <person name="Le Tacon F."/>
            <person name="Lindquist E.A."/>
            <person name="Lipzen A."/>
            <person name="Malagnac F."/>
            <person name="Mello A."/>
            <person name="Molinier V."/>
            <person name="Miyauchi S."/>
            <person name="Poulain J."/>
            <person name="Riccioni C."/>
            <person name="Rubini A."/>
            <person name="Sitrit Y."/>
            <person name="Splivallo R."/>
            <person name="Traeger S."/>
            <person name="Wang M."/>
            <person name="Zifcakova L."/>
            <person name="Wipf D."/>
            <person name="Zambonelli A."/>
            <person name="Paolocci F."/>
            <person name="Nowrousian M."/>
            <person name="Ottonello S."/>
            <person name="Baldrian P."/>
            <person name="Spatafora J.W."/>
            <person name="Henrissat B."/>
            <person name="Nagy L.G."/>
            <person name="Aury J.M."/>
            <person name="Wincker P."/>
            <person name="Grigoriev I.V."/>
            <person name="Bonfante P."/>
            <person name="Martin F.M."/>
        </authorList>
    </citation>
    <scope>NUCLEOTIDE SEQUENCE [LARGE SCALE GENOMIC DNA]</scope>
    <source>
        <strain evidence="11 12">ATCC MYA-4762</strain>
    </source>
</reference>
<evidence type="ECO:0000256" key="4">
    <source>
        <dbReference type="ARBA" id="ARBA00015856"/>
    </source>
</evidence>
<dbReference type="GO" id="GO:0005739">
    <property type="term" value="C:mitochondrion"/>
    <property type="evidence" value="ECO:0007669"/>
    <property type="project" value="UniProtKB-SubCell"/>
</dbReference>
<dbReference type="GO" id="GO:0005789">
    <property type="term" value="C:endoplasmic reticulum membrane"/>
    <property type="evidence" value="ECO:0007669"/>
    <property type="project" value="UniProtKB-SubCell"/>
</dbReference>
<dbReference type="InterPro" id="IPR029058">
    <property type="entry name" value="AB_hydrolase_fold"/>
</dbReference>
<keyword evidence="6" id="KW-0496">Mitochondrion</keyword>
<evidence type="ECO:0000256" key="9">
    <source>
        <dbReference type="SAM" id="MobiDB-lite"/>
    </source>
</evidence>
<evidence type="ECO:0000259" key="10">
    <source>
        <dbReference type="Pfam" id="PF07819"/>
    </source>
</evidence>
<dbReference type="PANTHER" id="PTHR48182:SF2">
    <property type="entry name" value="PROTEIN SERAC1"/>
    <property type="match status" value="1"/>
</dbReference>
<comment type="subcellular location">
    <subcellularLocation>
        <location evidence="8">Endoplasmic reticulum membrane</location>
    </subcellularLocation>
    <subcellularLocation>
        <location evidence="3">Membrane</location>
    </subcellularLocation>
    <subcellularLocation>
        <location evidence="2">Mitochondrion</location>
    </subcellularLocation>
</comment>
<keyword evidence="12" id="KW-1185">Reference proteome</keyword>
<feature type="region of interest" description="Disordered" evidence="9">
    <location>
        <begin position="303"/>
        <end position="336"/>
    </location>
</feature>
<dbReference type="PANTHER" id="PTHR48182">
    <property type="entry name" value="PROTEIN SERAC1"/>
    <property type="match status" value="1"/>
</dbReference>
<dbReference type="EC" id="3.1.-.-" evidence="8"/>
<evidence type="ECO:0000313" key="12">
    <source>
        <dbReference type="Proteomes" id="UP000267821"/>
    </source>
</evidence>